<dbReference type="EMBL" id="VIWX01000001">
    <property type="protein sequence ID" value="TWG07540.1"/>
    <property type="molecule type" value="Genomic_DNA"/>
</dbReference>
<gene>
    <name evidence="2" type="ORF">FHU35_11156</name>
</gene>
<feature type="transmembrane region" description="Helical" evidence="1">
    <location>
        <begin position="283"/>
        <end position="305"/>
    </location>
</feature>
<keyword evidence="1" id="KW-0812">Transmembrane</keyword>
<evidence type="ECO:0000313" key="2">
    <source>
        <dbReference type="EMBL" id="TWG07540.1"/>
    </source>
</evidence>
<reference evidence="2 3" key="1">
    <citation type="submission" date="2019-06" db="EMBL/GenBank/DDBJ databases">
        <title>Sequencing the genomes of 1000 actinobacteria strains.</title>
        <authorList>
            <person name="Klenk H.-P."/>
        </authorList>
    </citation>
    <scope>NUCLEOTIDE SEQUENCE [LARGE SCALE GENOMIC DNA]</scope>
    <source>
        <strain evidence="2 3">DSM 46699</strain>
    </source>
</reference>
<keyword evidence="1" id="KW-0472">Membrane</keyword>
<dbReference type="RefSeq" id="WP_145735692.1">
    <property type="nucleotide sequence ID" value="NZ_VIWX01000001.1"/>
</dbReference>
<keyword evidence="1" id="KW-1133">Transmembrane helix</keyword>
<dbReference type="AlphaFoldDB" id="A0A561V7G4"/>
<accession>A0A561V7G4</accession>
<dbReference type="OrthoDB" id="5242248at2"/>
<evidence type="ECO:0000313" key="3">
    <source>
        <dbReference type="Proteomes" id="UP000316184"/>
    </source>
</evidence>
<feature type="transmembrane region" description="Helical" evidence="1">
    <location>
        <begin position="81"/>
        <end position="100"/>
    </location>
</feature>
<comment type="caution">
    <text evidence="2">The sequence shown here is derived from an EMBL/GenBank/DDBJ whole genome shotgun (WGS) entry which is preliminary data.</text>
</comment>
<feature type="transmembrane region" description="Helical" evidence="1">
    <location>
        <begin position="173"/>
        <end position="194"/>
    </location>
</feature>
<feature type="transmembrane region" description="Helical" evidence="1">
    <location>
        <begin position="325"/>
        <end position="352"/>
    </location>
</feature>
<feature type="transmembrane region" description="Helical" evidence="1">
    <location>
        <begin position="50"/>
        <end position="69"/>
    </location>
</feature>
<sequence>MPTLPRRAEPIAFATAALIIAGTAVAGHLLNRAGVPLHADGAPLFGFWHPHVGPGTPLAIGLAIAVVAWGPPLAARLPWRGLLAAGYAAALGWTVSLALVDGWRAGITERLTDWTEYLHDVPRVHDIPMMLGEFTHHVLAGQPGSWTVHVSGHPPGALLVYTWLDRLGLGGGTWASVVTLLVASTTAVAIPVTVRALRDERAARAVVPFVALFPGAVWMGVSADGLFAGVTTAGIALLALRRAVPALLGGLLLGFALFLSYGLALVAVPALAVVLARRSWKTVLIAALGALIVVGAFAAAGFWWVDGYHLVVQRYHQGAFAQRPYTYWVLGNIGAFLLSAGPLAAIALTAAISPRATASDRSSAAVAGVDALRMLVIAAAVAVLAADLSGLSKAEVERIWLPFGVWFAVGGALLPAGSRRWWLGAQAVTALAVNHAMATSW</sequence>
<evidence type="ECO:0000256" key="1">
    <source>
        <dbReference type="SAM" id="Phobius"/>
    </source>
</evidence>
<evidence type="ECO:0008006" key="4">
    <source>
        <dbReference type="Google" id="ProtNLM"/>
    </source>
</evidence>
<name>A0A561V7G4_9PSEU</name>
<proteinExistence type="predicted"/>
<dbReference type="Proteomes" id="UP000316184">
    <property type="component" value="Unassembled WGS sequence"/>
</dbReference>
<feature type="transmembrane region" description="Helical" evidence="1">
    <location>
        <begin position="206"/>
        <end position="239"/>
    </location>
</feature>
<feature type="transmembrane region" description="Helical" evidence="1">
    <location>
        <begin position="398"/>
        <end position="416"/>
    </location>
</feature>
<feature type="transmembrane region" description="Helical" evidence="1">
    <location>
        <begin position="251"/>
        <end position="276"/>
    </location>
</feature>
<protein>
    <recommendedName>
        <fullName evidence="4">Integral membrane protein</fullName>
    </recommendedName>
</protein>
<feature type="transmembrane region" description="Helical" evidence="1">
    <location>
        <begin position="364"/>
        <end position="386"/>
    </location>
</feature>
<organism evidence="2 3">
    <name type="scientific">Saccharopolyspora dendranthemae</name>
    <dbReference type="NCBI Taxonomy" id="1181886"/>
    <lineage>
        <taxon>Bacteria</taxon>
        <taxon>Bacillati</taxon>
        <taxon>Actinomycetota</taxon>
        <taxon>Actinomycetes</taxon>
        <taxon>Pseudonocardiales</taxon>
        <taxon>Pseudonocardiaceae</taxon>
        <taxon>Saccharopolyspora</taxon>
    </lineage>
</organism>
<keyword evidence="3" id="KW-1185">Reference proteome</keyword>